<feature type="compositionally biased region" description="Basic and acidic residues" evidence="1">
    <location>
        <begin position="156"/>
        <end position="167"/>
    </location>
</feature>
<name>A0A8H6NC26_9PEZI</name>
<keyword evidence="3" id="KW-1185">Reference proteome</keyword>
<sequence>MQLQCPIFIGPPAGVDPQQASATLKSPSASGMPRQVRTRHWTGQDGTGRDRPVGSRAARGFLVSSRRANIQCPKSITLCSGSSSIQTLLKKPEVPLESLFAALTNVKNPRATGDHRPAHQERQQEPPLASGLPPFTSKQSVNGSGWNGESMGHEVPSLDKPKAKENP</sequence>
<reference evidence="2" key="1">
    <citation type="journal article" date="2020" name="Phytopathology">
        <title>Genome Sequence Resources of Colletotrichum truncatum, C. plurivorum, C. musicola, and C. sojae: Four Species Pathogenic to Soybean (Glycine max).</title>
        <authorList>
            <person name="Rogerio F."/>
            <person name="Boufleur T.R."/>
            <person name="Ciampi-Guillardi M."/>
            <person name="Sukno S.A."/>
            <person name="Thon M.R."/>
            <person name="Massola Junior N.S."/>
            <person name="Baroncelli R."/>
        </authorList>
    </citation>
    <scope>NUCLEOTIDE SEQUENCE</scope>
    <source>
        <strain evidence="2">LFN00145</strain>
    </source>
</reference>
<dbReference type="EMBL" id="WIGO01000139">
    <property type="protein sequence ID" value="KAF6827358.1"/>
    <property type="molecule type" value="Genomic_DNA"/>
</dbReference>
<protein>
    <submittedName>
        <fullName evidence="2">Uncharacterized protein</fullName>
    </submittedName>
</protein>
<dbReference type="Proteomes" id="UP000654918">
    <property type="component" value="Unassembled WGS sequence"/>
</dbReference>
<comment type="caution">
    <text evidence="2">The sequence shown here is derived from an EMBL/GenBank/DDBJ whole genome shotgun (WGS) entry which is preliminary data.</text>
</comment>
<gene>
    <name evidence="2" type="ORF">CPLU01_09144</name>
</gene>
<organism evidence="2 3">
    <name type="scientific">Colletotrichum plurivorum</name>
    <dbReference type="NCBI Taxonomy" id="2175906"/>
    <lineage>
        <taxon>Eukaryota</taxon>
        <taxon>Fungi</taxon>
        <taxon>Dikarya</taxon>
        <taxon>Ascomycota</taxon>
        <taxon>Pezizomycotina</taxon>
        <taxon>Sordariomycetes</taxon>
        <taxon>Hypocreomycetidae</taxon>
        <taxon>Glomerellales</taxon>
        <taxon>Glomerellaceae</taxon>
        <taxon>Colletotrichum</taxon>
        <taxon>Colletotrichum orchidearum species complex</taxon>
    </lineage>
</organism>
<proteinExistence type="predicted"/>
<feature type="compositionally biased region" description="Polar residues" evidence="1">
    <location>
        <begin position="18"/>
        <end position="29"/>
    </location>
</feature>
<feature type="region of interest" description="Disordered" evidence="1">
    <location>
        <begin position="106"/>
        <end position="167"/>
    </location>
</feature>
<accession>A0A8H6NC26</accession>
<feature type="region of interest" description="Disordered" evidence="1">
    <location>
        <begin position="12"/>
        <end position="55"/>
    </location>
</feature>
<evidence type="ECO:0000256" key="1">
    <source>
        <dbReference type="SAM" id="MobiDB-lite"/>
    </source>
</evidence>
<evidence type="ECO:0000313" key="2">
    <source>
        <dbReference type="EMBL" id="KAF6827358.1"/>
    </source>
</evidence>
<evidence type="ECO:0000313" key="3">
    <source>
        <dbReference type="Proteomes" id="UP000654918"/>
    </source>
</evidence>
<feature type="compositionally biased region" description="Basic and acidic residues" evidence="1">
    <location>
        <begin position="112"/>
        <end position="124"/>
    </location>
</feature>
<dbReference type="AlphaFoldDB" id="A0A8H6NC26"/>